<dbReference type="Proteomes" id="UP000054925">
    <property type="component" value="Unassembled WGS sequence"/>
</dbReference>
<sequence>MRTTLPRIGNSQGVLIPKPILARLGIENEVEMRVENDALVPRRPPRNLRDSWAEASEALAREGDDTLLLGEFPNDNDAELRW</sequence>
<dbReference type="AlphaFoldDB" id="A0A158K0U5"/>
<evidence type="ECO:0000313" key="4">
    <source>
        <dbReference type="Proteomes" id="UP000054925"/>
    </source>
</evidence>
<gene>
    <name evidence="3" type="ORF">AWB67_04657</name>
</gene>
<feature type="domain" description="SpoVT-AbrB" evidence="2">
    <location>
        <begin position="3"/>
        <end position="46"/>
    </location>
</feature>
<accession>A0A158K0U5</accession>
<comment type="caution">
    <text evidence="3">The sequence shown here is derived from an EMBL/GenBank/DDBJ whole genome shotgun (WGS) entry which is preliminary data.</text>
</comment>
<dbReference type="InterPro" id="IPR007159">
    <property type="entry name" value="SpoVT-AbrB_dom"/>
</dbReference>
<dbReference type="EMBL" id="FCOL02000032">
    <property type="protein sequence ID" value="SAL74772.1"/>
    <property type="molecule type" value="Genomic_DNA"/>
</dbReference>
<dbReference type="GO" id="GO:0003677">
    <property type="term" value="F:DNA binding"/>
    <property type="evidence" value="ECO:0007669"/>
    <property type="project" value="UniProtKB-UniRule"/>
</dbReference>
<protein>
    <submittedName>
        <fullName evidence="3">Transcriptional regulator/antitoxin, MazE</fullName>
    </submittedName>
</protein>
<keyword evidence="4" id="KW-1185">Reference proteome</keyword>
<evidence type="ECO:0000313" key="3">
    <source>
        <dbReference type="EMBL" id="SAL74772.1"/>
    </source>
</evidence>
<organism evidence="3 4">
    <name type="scientific">Caballeronia terrestris</name>
    <dbReference type="NCBI Taxonomy" id="1226301"/>
    <lineage>
        <taxon>Bacteria</taxon>
        <taxon>Pseudomonadati</taxon>
        <taxon>Pseudomonadota</taxon>
        <taxon>Betaproteobacteria</taxon>
        <taxon>Burkholderiales</taxon>
        <taxon>Burkholderiaceae</taxon>
        <taxon>Caballeronia</taxon>
    </lineage>
</organism>
<dbReference type="Gene3D" id="2.10.260.10">
    <property type="match status" value="1"/>
</dbReference>
<evidence type="ECO:0000256" key="1">
    <source>
        <dbReference type="PROSITE-ProRule" id="PRU01076"/>
    </source>
</evidence>
<dbReference type="PROSITE" id="PS51740">
    <property type="entry name" value="SPOVT_ABRB"/>
    <property type="match status" value="1"/>
</dbReference>
<evidence type="ECO:0000259" key="2">
    <source>
        <dbReference type="PROSITE" id="PS51740"/>
    </source>
</evidence>
<dbReference type="OrthoDB" id="9795766at2"/>
<keyword evidence="1" id="KW-0238">DNA-binding</keyword>
<reference evidence="3" key="1">
    <citation type="submission" date="2016-01" db="EMBL/GenBank/DDBJ databases">
        <authorList>
            <person name="Peeters C."/>
        </authorList>
    </citation>
    <scope>NUCLEOTIDE SEQUENCE [LARGE SCALE GENOMIC DNA]</scope>
    <source>
        <strain evidence="3">LMG 22937</strain>
    </source>
</reference>
<dbReference type="RefSeq" id="WP_087658541.1">
    <property type="nucleotide sequence ID" value="NZ_FCOL02000032.1"/>
</dbReference>
<dbReference type="InterPro" id="IPR037914">
    <property type="entry name" value="SpoVT-AbrB_sf"/>
</dbReference>
<dbReference type="SUPFAM" id="SSF89447">
    <property type="entry name" value="AbrB/MazE/MraZ-like"/>
    <property type="match status" value="1"/>
</dbReference>
<proteinExistence type="predicted"/>
<name>A0A158K0U5_9BURK</name>